<dbReference type="Proteomes" id="UP000460257">
    <property type="component" value="Unassembled WGS sequence"/>
</dbReference>
<evidence type="ECO:0000313" key="3">
    <source>
        <dbReference type="Proteomes" id="UP000460257"/>
    </source>
</evidence>
<evidence type="ECO:0000313" key="2">
    <source>
        <dbReference type="EMBL" id="MQN00579.1"/>
    </source>
</evidence>
<comment type="caution">
    <text evidence="2">The sequence shown here is derived from an EMBL/GenBank/DDBJ whole genome shotgun (WGS) entry which is preliminary data.</text>
</comment>
<sequence>MADFRQLIRASEREYPNLNYLKEDSETSRELAGVFGVSENEIPLVCTAQKANDLALSIGKNVLITDTSVLIKDGEGPVMRMPLSRLYSVLISYKSRKKKVLFITPSGRIELYTPKMVFKDNISFELYSLLVTLQNALINENPSLKESYYHTLDALSSYVKSCFKNQAYLSDENRELLIEILHTDPNNLIAGMVLKEDRYRTFDATVPPAQEEKFYSNYLTLIATDYSSRLYRTMIKAYSRLLSKDTLSLKDAYLLCALGYRMNDQKTYLLYDRIQKYLTENQKHFLNYISARVSREGMDSCMSMILTGKIPSGLQLQFTDDMGFDCLHYAIILEKKEIVSELLKQKTWGAGEPSRSAGLANSFYDYFFLASWHINDVMFLREVFIYTRPEASEVCRTLKRGRSLRGIAVSRLSLINNKIATIKKRQIEALNSGNPMAYSDYELAISSLLEEKNDLKLELAYLKKCEEQTEDELDVLFNKALSQAKEMLAVLKTTAHPMVSYMLQTLKSPESFITLHAMTPDSYTLLRYRGLCFLGKAFKDLKGILSSEIIESEEADRKRFFTAKTSPINNPWREHEREQEKKREKDRKKSYENYQDNADGAGDNSTGNRPERGSRKTHWFSEAAIHDDRILKKEYHLLIKRYHPDQTGNSDGLETLKEIIEEKDMILRQAP</sequence>
<feature type="region of interest" description="Disordered" evidence="1">
    <location>
        <begin position="566"/>
        <end position="618"/>
    </location>
</feature>
<reference evidence="2" key="1">
    <citation type="journal article" date="2020" name="Appl. Environ. Microbiol.">
        <title>Medium-Chain Fatty Acid Synthesis by 'Candidatus Weimeria bifida' gen. nov., sp. nov., and 'Candidatus Pseudoramibacter fermentans' sp. nov.</title>
        <authorList>
            <person name="Scarborough M.J."/>
            <person name="Myers K.S."/>
            <person name="Donohue T.J."/>
            <person name="Noguera D.R."/>
        </authorList>
    </citation>
    <scope>NUCLEOTIDE SEQUENCE</scope>
    <source>
        <strain evidence="2">LCO1.1</strain>
    </source>
</reference>
<dbReference type="AlphaFoldDB" id="A0A6N7IWC2"/>
<dbReference type="EMBL" id="VOGC01000002">
    <property type="protein sequence ID" value="MQN00579.1"/>
    <property type="molecule type" value="Genomic_DNA"/>
</dbReference>
<name>A0A6N7IWC2_9FIRM</name>
<organism evidence="2 3">
    <name type="scientific">Candidatus Weimeria bifida</name>
    <dbReference type="NCBI Taxonomy" id="2599074"/>
    <lineage>
        <taxon>Bacteria</taxon>
        <taxon>Bacillati</taxon>
        <taxon>Bacillota</taxon>
        <taxon>Clostridia</taxon>
        <taxon>Lachnospirales</taxon>
        <taxon>Lachnospiraceae</taxon>
        <taxon>Candidatus Weimeria</taxon>
    </lineage>
</organism>
<keyword evidence="3" id="KW-1185">Reference proteome</keyword>
<protein>
    <recommendedName>
        <fullName evidence="4">J domain-containing protein</fullName>
    </recommendedName>
</protein>
<evidence type="ECO:0000256" key="1">
    <source>
        <dbReference type="SAM" id="MobiDB-lite"/>
    </source>
</evidence>
<proteinExistence type="predicted"/>
<gene>
    <name evidence="2" type="ORF">FRC54_01055</name>
</gene>
<accession>A0A6N7IWC2</accession>
<feature type="compositionally biased region" description="Basic and acidic residues" evidence="1">
    <location>
        <begin position="572"/>
        <end position="591"/>
    </location>
</feature>
<evidence type="ECO:0008006" key="4">
    <source>
        <dbReference type="Google" id="ProtNLM"/>
    </source>
</evidence>